<comment type="function">
    <text evidence="1">Involved in peptidolytic degradation of cyclic heptapeptide hepatotoxin microcystin (MC).</text>
</comment>
<comment type="cofactor">
    <cofactor evidence="1">
        <name>Zn(2+)</name>
        <dbReference type="ChEBI" id="CHEBI:29105"/>
    </cofactor>
    <text evidence="1">Binds 1 zinc ion per subunit.</text>
</comment>
<protein>
    <recommendedName>
        <fullName evidence="1">Microcystinase C</fullName>
        <shortName evidence="1">MlrC</shortName>
    </recommendedName>
</protein>
<gene>
    <name evidence="4" type="ORF">D3879_24535</name>
</gene>
<dbReference type="GO" id="GO:0046872">
    <property type="term" value="F:metal ion binding"/>
    <property type="evidence" value="ECO:0007669"/>
    <property type="project" value="UniProtKB-KW"/>
</dbReference>
<dbReference type="InterPro" id="IPR015995">
    <property type="entry name" value="MlrC_N"/>
</dbReference>
<dbReference type="InterPro" id="IPR009197">
    <property type="entry name" value="MlrC"/>
</dbReference>
<keyword evidence="1" id="KW-0482">Metalloprotease</keyword>
<feature type="domain" description="Microcystin LR degradation protein MlrC C-terminal" evidence="2">
    <location>
        <begin position="298"/>
        <end position="480"/>
    </location>
</feature>
<keyword evidence="5" id="KW-1185">Reference proteome</keyword>
<dbReference type="Pfam" id="PF07364">
    <property type="entry name" value="DUF1485"/>
    <property type="match status" value="1"/>
</dbReference>
<reference evidence="4 5" key="1">
    <citation type="submission" date="2018-09" db="EMBL/GenBank/DDBJ databases">
        <authorList>
            <person name="Zhu H."/>
        </authorList>
    </citation>
    <scope>NUCLEOTIDE SEQUENCE [LARGE SCALE GENOMIC DNA]</scope>
    <source>
        <strain evidence="4 5">K1S02-6</strain>
    </source>
</reference>
<dbReference type="Proteomes" id="UP000284021">
    <property type="component" value="Unassembled WGS sequence"/>
</dbReference>
<proteinExistence type="inferred from homology"/>
<evidence type="ECO:0000259" key="3">
    <source>
        <dbReference type="Pfam" id="PF07364"/>
    </source>
</evidence>
<keyword evidence="1" id="KW-0479">Metal-binding</keyword>
<comment type="caution">
    <text evidence="4">The sequence shown here is derived from an EMBL/GenBank/DDBJ whole genome shotgun (WGS) entry which is preliminary data.</text>
</comment>
<name>A0A418X937_9PSED</name>
<dbReference type="InterPro" id="IPR010799">
    <property type="entry name" value="MlrC_C"/>
</dbReference>
<dbReference type="EMBL" id="QYUR01000008">
    <property type="protein sequence ID" value="RJG08996.1"/>
    <property type="molecule type" value="Genomic_DNA"/>
</dbReference>
<dbReference type="Pfam" id="PF07171">
    <property type="entry name" value="MlrC_C"/>
    <property type="match status" value="1"/>
</dbReference>
<dbReference type="PIRSF" id="PIRSF012702">
    <property type="entry name" value="UCP012702"/>
    <property type="match status" value="1"/>
</dbReference>
<evidence type="ECO:0000313" key="5">
    <source>
        <dbReference type="Proteomes" id="UP000284021"/>
    </source>
</evidence>
<keyword evidence="1" id="KW-0645">Protease</keyword>
<accession>A0A418X937</accession>
<dbReference type="AlphaFoldDB" id="A0A418X937"/>
<dbReference type="RefSeq" id="WP_119956795.1">
    <property type="nucleotide sequence ID" value="NZ_QYUR01000008.1"/>
</dbReference>
<evidence type="ECO:0000259" key="2">
    <source>
        <dbReference type="Pfam" id="PF07171"/>
    </source>
</evidence>
<sequence length="501" mass="53557">MRLVIARMNHETNTFSPVPTPLEAFAPRWGKDALDAASGSTTAMGAFLAFAQRVDAKVITPVFATANPSGLVEDMAWQAMSDAIVEAVSEGCDAVLLDLHGAMVTRSHTDGEGELLSRVRAAAPTTPIGVALDLHTNLTRKMVENSDVLVGFKTYPHVDMVETGEHVARLIERMLEDNLRPARAWVHPPLLAHTLMMNTNTPGAMRSAIEAARQAEGQDGVLAATVFGGFPLADIPDAGMSVVVVAEDHAQAQAVATRLSAQLWAEREHFVYQETDLKGSIAHARNVGEASGSGPVLLLDHGDNCMSGGTCDTMDVLAEALAQGLDDIIAGPFCDPGAVNALIEAGVGTRVSLEVGNRLPPLAAIGAQKKPLHMSGIVRAISDGEYVVSGPTYTGMRCTMGKSAVLDTGTAKLLISERPHEPWDLGVYQSVGLQPASCRFLILKSRMYYRPVFAPLSKVIIDCASQGVTSSDYRLFNFERLPRPIYPIDPTTPWTPESEPS</sequence>
<comment type="similarity">
    <text evidence="1">Belongs to the peptidase M81 family.</text>
</comment>
<dbReference type="GO" id="GO:0008237">
    <property type="term" value="F:metallopeptidase activity"/>
    <property type="evidence" value="ECO:0007669"/>
    <property type="project" value="UniProtKB-KW"/>
</dbReference>
<dbReference type="GO" id="GO:0006508">
    <property type="term" value="P:proteolysis"/>
    <property type="evidence" value="ECO:0007669"/>
    <property type="project" value="UniProtKB-KW"/>
</dbReference>
<organism evidence="4 5">
    <name type="scientific">Pseudomonas cavernicola</name>
    <dbReference type="NCBI Taxonomy" id="2320866"/>
    <lineage>
        <taxon>Bacteria</taxon>
        <taxon>Pseudomonadati</taxon>
        <taxon>Pseudomonadota</taxon>
        <taxon>Gammaproteobacteria</taxon>
        <taxon>Pseudomonadales</taxon>
        <taxon>Pseudomonadaceae</taxon>
        <taxon>Pseudomonas</taxon>
    </lineage>
</organism>
<feature type="domain" description="Microcystin LR degradation protein MlrC N-terminal" evidence="3">
    <location>
        <begin position="2"/>
        <end position="284"/>
    </location>
</feature>
<dbReference type="OrthoDB" id="5288421at2"/>
<evidence type="ECO:0000256" key="1">
    <source>
        <dbReference type="PIRNR" id="PIRNR012702"/>
    </source>
</evidence>
<keyword evidence="1" id="KW-0378">Hydrolase</keyword>
<evidence type="ECO:0000313" key="4">
    <source>
        <dbReference type="EMBL" id="RJG08996.1"/>
    </source>
</evidence>